<evidence type="ECO:0000313" key="4">
    <source>
        <dbReference type="Proteomes" id="UP000593567"/>
    </source>
</evidence>
<feature type="compositionally biased region" description="Pro residues" evidence="1">
    <location>
        <begin position="118"/>
        <end position="131"/>
    </location>
</feature>
<proteinExistence type="predicted"/>
<feature type="region of interest" description="Disordered" evidence="1">
    <location>
        <begin position="106"/>
        <end position="131"/>
    </location>
</feature>
<evidence type="ECO:0000313" key="3">
    <source>
        <dbReference type="EMBL" id="KAF6023378.1"/>
    </source>
</evidence>
<evidence type="ECO:0008006" key="5">
    <source>
        <dbReference type="Google" id="ProtNLM"/>
    </source>
</evidence>
<evidence type="ECO:0000256" key="1">
    <source>
        <dbReference type="SAM" id="MobiDB-lite"/>
    </source>
</evidence>
<protein>
    <recommendedName>
        <fullName evidence="5">Prokineticin domain-containing protein</fullName>
    </recommendedName>
</protein>
<keyword evidence="4" id="KW-1185">Reference proteome</keyword>
<dbReference type="EMBL" id="VXIV02002723">
    <property type="protein sequence ID" value="KAF6023378.1"/>
    <property type="molecule type" value="Genomic_DNA"/>
</dbReference>
<sequence>MNNLLVICVATLCVCFVQARLGTRCLDDSQCVGDTECCVISSYVIKRGKCAPRLREGTRCKVNHDRSSSFWDLPYSCGCGYGTTCVEETWQDSAFPGVNLKRDRCRASAGPSSLRPTPSNPFPPTKPPALPLPTPYRATARTSTLRVCIAPTPSTTA</sequence>
<gene>
    <name evidence="3" type="ORF">EB796_018295</name>
</gene>
<feature type="signal peptide" evidence="2">
    <location>
        <begin position="1"/>
        <end position="19"/>
    </location>
</feature>
<name>A0A7J7JDC5_BUGNE</name>
<accession>A0A7J7JDC5</accession>
<feature type="chain" id="PRO_5029666272" description="Prokineticin domain-containing protein" evidence="2">
    <location>
        <begin position="20"/>
        <end position="157"/>
    </location>
</feature>
<keyword evidence="2" id="KW-0732">Signal</keyword>
<comment type="caution">
    <text evidence="3">The sequence shown here is derived from an EMBL/GenBank/DDBJ whole genome shotgun (WGS) entry which is preliminary data.</text>
</comment>
<dbReference type="Proteomes" id="UP000593567">
    <property type="component" value="Unassembled WGS sequence"/>
</dbReference>
<evidence type="ECO:0000256" key="2">
    <source>
        <dbReference type="SAM" id="SignalP"/>
    </source>
</evidence>
<dbReference type="AlphaFoldDB" id="A0A7J7JDC5"/>
<reference evidence="3" key="1">
    <citation type="submission" date="2020-06" db="EMBL/GenBank/DDBJ databases">
        <title>Draft genome of Bugula neritina, a colonial animal packing powerful symbionts and potential medicines.</title>
        <authorList>
            <person name="Rayko M."/>
        </authorList>
    </citation>
    <scope>NUCLEOTIDE SEQUENCE [LARGE SCALE GENOMIC DNA]</scope>
    <source>
        <strain evidence="3">Kwan_BN1</strain>
    </source>
</reference>
<dbReference type="Gene3D" id="2.10.80.10">
    <property type="entry name" value="Lipase, subunit A"/>
    <property type="match status" value="1"/>
</dbReference>
<organism evidence="3 4">
    <name type="scientific">Bugula neritina</name>
    <name type="common">Brown bryozoan</name>
    <name type="synonym">Sertularia neritina</name>
    <dbReference type="NCBI Taxonomy" id="10212"/>
    <lineage>
        <taxon>Eukaryota</taxon>
        <taxon>Metazoa</taxon>
        <taxon>Spiralia</taxon>
        <taxon>Lophotrochozoa</taxon>
        <taxon>Bryozoa</taxon>
        <taxon>Gymnolaemata</taxon>
        <taxon>Cheilostomatida</taxon>
        <taxon>Flustrina</taxon>
        <taxon>Buguloidea</taxon>
        <taxon>Bugulidae</taxon>
        <taxon>Bugula</taxon>
    </lineage>
</organism>